<dbReference type="InParanoid" id="A0A1X7VA51"/>
<protein>
    <submittedName>
        <fullName evidence="1">Uncharacterized protein</fullName>
    </submittedName>
</protein>
<name>A0A1X7VA51_AMPQE</name>
<accession>A0A1X7VA51</accession>
<organism evidence="1">
    <name type="scientific">Amphimedon queenslandica</name>
    <name type="common">Sponge</name>
    <dbReference type="NCBI Taxonomy" id="400682"/>
    <lineage>
        <taxon>Eukaryota</taxon>
        <taxon>Metazoa</taxon>
        <taxon>Porifera</taxon>
        <taxon>Demospongiae</taxon>
        <taxon>Heteroscleromorpha</taxon>
        <taxon>Haplosclerida</taxon>
        <taxon>Niphatidae</taxon>
        <taxon>Amphimedon</taxon>
    </lineage>
</organism>
<proteinExistence type="predicted"/>
<evidence type="ECO:0000313" key="1">
    <source>
        <dbReference type="EnsemblMetazoa" id="Aqu2.1.36397_001"/>
    </source>
</evidence>
<reference evidence="1" key="1">
    <citation type="submission" date="2017-05" db="UniProtKB">
        <authorList>
            <consortium name="EnsemblMetazoa"/>
        </authorList>
    </citation>
    <scope>IDENTIFICATION</scope>
</reference>
<dbReference type="EnsemblMetazoa" id="Aqu2.1.36397_001">
    <property type="protein sequence ID" value="Aqu2.1.36397_001"/>
    <property type="gene ID" value="Aqu2.1.36397"/>
</dbReference>
<dbReference type="AlphaFoldDB" id="A0A1X7VA51"/>
<sequence>MDSASKDEYCEHLWHGCCKWTFRKSPKVVFKDMKGVSKVKRFYYVLKCKTPRGGDCTVTGLHFHFLVKFDKNMYFDDFPCLYRVATKGSKTYRELYFKPCFKYTDRCVTESKEINYLETLGEINQIFDEDINTDSEDEVVEAKCKELKDQSETETKASSLREFFGVPKKPKKRRTVDQGEYAEFMKWKSSSKVRNPIEEFSD</sequence>